<dbReference type="Gene3D" id="1.20.120.450">
    <property type="entry name" value="dinb family like domain"/>
    <property type="match status" value="1"/>
</dbReference>
<reference evidence="2" key="1">
    <citation type="journal article" date="2019" name="Int. J. Syst. Evol. Microbiol.">
        <title>The Global Catalogue of Microorganisms (GCM) 10K type strain sequencing project: providing services to taxonomists for standard genome sequencing and annotation.</title>
        <authorList>
            <consortium name="The Broad Institute Genomics Platform"/>
            <consortium name="The Broad Institute Genome Sequencing Center for Infectious Disease"/>
            <person name="Wu L."/>
            <person name="Ma J."/>
        </authorList>
    </citation>
    <scope>NUCLEOTIDE SEQUENCE [LARGE SCALE GENOMIC DNA]</scope>
    <source>
        <strain evidence="2">KACC 11904</strain>
    </source>
</reference>
<keyword evidence="2" id="KW-1185">Reference proteome</keyword>
<dbReference type="SUPFAM" id="SSF109854">
    <property type="entry name" value="DinB/YfiT-like putative metalloenzymes"/>
    <property type="match status" value="1"/>
</dbReference>
<accession>A0ABW0KE59</accession>
<dbReference type="Pfam" id="PF04978">
    <property type="entry name" value="MST"/>
    <property type="match status" value="1"/>
</dbReference>
<dbReference type="Proteomes" id="UP001596044">
    <property type="component" value="Unassembled WGS sequence"/>
</dbReference>
<name>A0ABW0KE59_9BACL</name>
<evidence type="ECO:0000313" key="1">
    <source>
        <dbReference type="EMBL" id="MFC5451073.1"/>
    </source>
</evidence>
<dbReference type="InterPro" id="IPR007061">
    <property type="entry name" value="MST-like"/>
</dbReference>
<protein>
    <submittedName>
        <fullName evidence="1">DinB family protein</fullName>
    </submittedName>
</protein>
<gene>
    <name evidence="1" type="ORF">ACFPOG_22815</name>
</gene>
<evidence type="ECO:0000313" key="2">
    <source>
        <dbReference type="Proteomes" id="UP001596044"/>
    </source>
</evidence>
<dbReference type="EMBL" id="JBHSMJ010000031">
    <property type="protein sequence ID" value="MFC5451073.1"/>
    <property type="molecule type" value="Genomic_DNA"/>
</dbReference>
<organism evidence="1 2">
    <name type="scientific">Paenibacillus aestuarii</name>
    <dbReference type="NCBI Taxonomy" id="516965"/>
    <lineage>
        <taxon>Bacteria</taxon>
        <taxon>Bacillati</taxon>
        <taxon>Bacillota</taxon>
        <taxon>Bacilli</taxon>
        <taxon>Bacillales</taxon>
        <taxon>Paenibacillaceae</taxon>
        <taxon>Paenibacillus</taxon>
    </lineage>
</organism>
<dbReference type="InterPro" id="IPR034660">
    <property type="entry name" value="DinB/YfiT-like"/>
</dbReference>
<comment type="caution">
    <text evidence="1">The sequence shown here is derived from an EMBL/GenBank/DDBJ whole genome shotgun (WGS) entry which is preliminary data.</text>
</comment>
<sequence length="182" mass="21903">MLDMDKIFLISDIPGYTPQISRLMSMMNYARYTTFQSVQGLTTEQLDFTIDSTSNSIGSLLLHFAAVEYAYQLYTFEHRDLNEDEMKKWGAALDLGELGREQIKGNKLEYYIHILNEIRDKTYDLFKLKTDEWLYEEHEFWNQKTSNYYFMWFHVLEDEINHRGQIRWLRKRLPIDIRSGKD</sequence>
<proteinExistence type="predicted"/>
<dbReference type="RefSeq" id="WP_270884690.1">
    <property type="nucleotide sequence ID" value="NZ_JAQFVF010000077.1"/>
</dbReference>